<reference evidence="1 2" key="2">
    <citation type="submission" date="2023-12" db="EMBL/GenBank/DDBJ databases">
        <authorList>
            <consortium name="Cladostephus spongiosus"/>
            <person name="Lorente B."/>
            <person name="Cabral C."/>
            <person name="Frias J."/>
            <person name="Faria J."/>
            <person name="Toubarro D."/>
        </authorList>
    </citation>
    <scope>NUCLEOTIDE SEQUENCE [LARGE SCALE GENOMIC DNA]</scope>
    <source>
        <strain evidence="1 2">ZMCS4</strain>
    </source>
</reference>
<dbReference type="PANTHER" id="PTHR33973:SF4">
    <property type="entry name" value="OS07G0153300 PROTEIN"/>
    <property type="match status" value="1"/>
</dbReference>
<dbReference type="Proteomes" id="UP001310248">
    <property type="component" value="Unassembled WGS sequence"/>
</dbReference>
<organism evidence="1 2">
    <name type="scientific">Agarivorans aestuarii</name>
    <dbReference type="NCBI Taxonomy" id="1563703"/>
    <lineage>
        <taxon>Bacteria</taxon>
        <taxon>Pseudomonadati</taxon>
        <taxon>Pseudomonadota</taxon>
        <taxon>Gammaproteobacteria</taxon>
        <taxon>Alteromonadales</taxon>
        <taxon>Alteromonadaceae</taxon>
        <taxon>Agarivorans</taxon>
    </lineage>
</organism>
<evidence type="ECO:0000313" key="2">
    <source>
        <dbReference type="Proteomes" id="UP001310248"/>
    </source>
</evidence>
<keyword evidence="2" id="KW-1185">Reference proteome</keyword>
<name>A0ABU7G4Q1_9ALTE</name>
<evidence type="ECO:0000313" key="1">
    <source>
        <dbReference type="EMBL" id="MEE1673969.1"/>
    </source>
</evidence>
<protein>
    <submittedName>
        <fullName evidence="1">DUF1365 domain-containing protein</fullName>
    </submittedName>
</protein>
<proteinExistence type="predicted"/>
<dbReference type="InterPro" id="IPR010775">
    <property type="entry name" value="DUF1365"/>
</dbReference>
<dbReference type="EMBL" id="JAYDYW010000006">
    <property type="protein sequence ID" value="MEE1673969.1"/>
    <property type="molecule type" value="Genomic_DNA"/>
</dbReference>
<gene>
    <name evidence="1" type="ORF">SNR37_003396</name>
</gene>
<accession>A0ABU7G4Q1</accession>
<comment type="caution">
    <text evidence="1">The sequence shown here is derived from an EMBL/GenBank/DDBJ whole genome shotgun (WGS) entry which is preliminary data.</text>
</comment>
<dbReference type="PANTHER" id="PTHR33973">
    <property type="entry name" value="OS07G0153300 PROTEIN"/>
    <property type="match status" value="1"/>
</dbReference>
<dbReference type="Pfam" id="PF07103">
    <property type="entry name" value="DUF1365"/>
    <property type="match status" value="1"/>
</dbReference>
<reference evidence="2" key="1">
    <citation type="submission" date="2023-07" db="EMBL/GenBank/DDBJ databases">
        <title>Draft genome sequence of Agarivorans aestuarii strain ZMCS4, a CAZymes producing bacteria isolated from the marine brown algae Clodostephus spongiosus.</title>
        <authorList>
            <person name="Lorente B."/>
            <person name="Cabral C."/>
            <person name="Frias J."/>
            <person name="Faria J."/>
            <person name="Toubarro D."/>
        </authorList>
    </citation>
    <scope>NUCLEOTIDE SEQUENCE [LARGE SCALE GENOMIC DNA]</scope>
    <source>
        <strain evidence="2">ZMCS4</strain>
    </source>
</reference>
<dbReference type="RefSeq" id="WP_329775190.1">
    <property type="nucleotide sequence ID" value="NZ_JAYDYW010000006.1"/>
</dbReference>
<sequence length="243" mass="28710">MNIKHSAIAFGDTFHQRFVPRKHGFSYRLYYAWIDLAEEQAVQQTLRGFGRFLPWFRLKAGDYLGSEEGTIRDKALRAQLRFQADYQAKQVVLLGQLRCLGWYFSPVNFVLYGDGEKFDYMLAEVTNTPWKEKHQYWLDLNELKDHDKTFHVSPFNPMDMRYNWQVKLVQQQVNIVINCWRQQKEFSAGINLIKQPLNSSSLRRVISSYPLMTLKVVTGIYWQALKLWMKKVPFYGHPASAKK</sequence>